<evidence type="ECO:0000313" key="1">
    <source>
        <dbReference type="EMBL" id="RDX81793.1"/>
    </source>
</evidence>
<gene>
    <name evidence="1" type="ORF">CR513_37487</name>
</gene>
<keyword evidence="2" id="KW-1185">Reference proteome</keyword>
<sequence length="146" mass="16259">MAKVLGEANFGKIYRRPSSGTRYSVMNYVEVSQLHPLLLLNHEGSPPDSIVSVVPQGDANWRVNANPREAPPNMNKSSASVFASWKVNKLNQERSNDRRYLRPLTESGNSVSLDSFEDYHLGMPVWQTTPNNDLFVIAASDVLLTA</sequence>
<accession>A0A371FUQ0</accession>
<comment type="caution">
    <text evidence="1">The sequence shown here is derived from an EMBL/GenBank/DDBJ whole genome shotgun (WGS) entry which is preliminary data.</text>
</comment>
<dbReference type="EMBL" id="QJKJ01007827">
    <property type="protein sequence ID" value="RDX81793.1"/>
    <property type="molecule type" value="Genomic_DNA"/>
</dbReference>
<feature type="non-terminal residue" evidence="1">
    <location>
        <position position="1"/>
    </location>
</feature>
<proteinExistence type="predicted"/>
<organism evidence="1 2">
    <name type="scientific">Mucuna pruriens</name>
    <name type="common">Velvet bean</name>
    <name type="synonym">Dolichos pruriens</name>
    <dbReference type="NCBI Taxonomy" id="157652"/>
    <lineage>
        <taxon>Eukaryota</taxon>
        <taxon>Viridiplantae</taxon>
        <taxon>Streptophyta</taxon>
        <taxon>Embryophyta</taxon>
        <taxon>Tracheophyta</taxon>
        <taxon>Spermatophyta</taxon>
        <taxon>Magnoliopsida</taxon>
        <taxon>eudicotyledons</taxon>
        <taxon>Gunneridae</taxon>
        <taxon>Pentapetalae</taxon>
        <taxon>rosids</taxon>
        <taxon>fabids</taxon>
        <taxon>Fabales</taxon>
        <taxon>Fabaceae</taxon>
        <taxon>Papilionoideae</taxon>
        <taxon>50 kb inversion clade</taxon>
        <taxon>NPAAA clade</taxon>
        <taxon>indigoferoid/millettioid clade</taxon>
        <taxon>Phaseoleae</taxon>
        <taxon>Mucuna</taxon>
    </lineage>
</organism>
<name>A0A371FUQ0_MUCPR</name>
<reference evidence="1" key="1">
    <citation type="submission" date="2018-05" db="EMBL/GenBank/DDBJ databases">
        <title>Draft genome of Mucuna pruriens seed.</title>
        <authorList>
            <person name="Nnadi N.E."/>
            <person name="Vos R."/>
            <person name="Hasami M.H."/>
            <person name="Devisetty U.K."/>
            <person name="Aguiy J.C."/>
        </authorList>
    </citation>
    <scope>NUCLEOTIDE SEQUENCE [LARGE SCALE GENOMIC DNA]</scope>
    <source>
        <strain evidence="1">JCA_2017</strain>
    </source>
</reference>
<dbReference type="Proteomes" id="UP000257109">
    <property type="component" value="Unassembled WGS sequence"/>
</dbReference>
<dbReference type="AlphaFoldDB" id="A0A371FUQ0"/>
<evidence type="ECO:0000313" key="2">
    <source>
        <dbReference type="Proteomes" id="UP000257109"/>
    </source>
</evidence>
<protein>
    <submittedName>
        <fullName evidence="1">Uncharacterized protein</fullName>
    </submittedName>
</protein>